<gene>
    <name evidence="5" type="ORF">RF11_10446</name>
</gene>
<dbReference type="GO" id="GO:0008270">
    <property type="term" value="F:zinc ion binding"/>
    <property type="evidence" value="ECO:0007669"/>
    <property type="project" value="UniProtKB-KW"/>
</dbReference>
<feature type="domain" description="UBR-type" evidence="4">
    <location>
        <begin position="70"/>
        <end position="138"/>
    </location>
</feature>
<evidence type="ECO:0000313" key="6">
    <source>
        <dbReference type="Proteomes" id="UP000031668"/>
    </source>
</evidence>
<sequence length="302" mass="34421">MEEIKRRIDKIIIYGLVITSNDKGKNINQIYSEARLQKIVGDSLEQFVFEGFGLDIMEWFNSDEGNVERCTNVNLEGDPFYLCEDMDSQEELFICYDCFLHSGNLNHQYIPCESTNIEMSCGCGSLNTSECHATCSKHFKTYGSEVLPETFLNKFSYIIQYCCELLAELCTNDHSVLDNHMEAMLEAYVGLVGLNATSNIFNNRKITSLNHAIDFNARKSCLIVLNDDIHDLGEFIECFSETLNICRQSAQAAERDMYEHGYACIRYLFDAAGCQRAKESIEQLPVTSQKFIDSILCGSRRF</sequence>
<evidence type="ECO:0000259" key="4">
    <source>
        <dbReference type="Pfam" id="PF02207"/>
    </source>
</evidence>
<dbReference type="InterPro" id="IPR003126">
    <property type="entry name" value="Znf_UBR"/>
</dbReference>
<dbReference type="EMBL" id="JWZT01000019">
    <property type="protein sequence ID" value="KII75152.1"/>
    <property type="molecule type" value="Genomic_DNA"/>
</dbReference>
<organism evidence="5 6">
    <name type="scientific">Thelohanellus kitauei</name>
    <name type="common">Myxosporean</name>
    <dbReference type="NCBI Taxonomy" id="669202"/>
    <lineage>
        <taxon>Eukaryota</taxon>
        <taxon>Metazoa</taxon>
        <taxon>Cnidaria</taxon>
        <taxon>Myxozoa</taxon>
        <taxon>Myxosporea</taxon>
        <taxon>Bivalvulida</taxon>
        <taxon>Platysporina</taxon>
        <taxon>Myxobolidae</taxon>
        <taxon>Thelohanellus</taxon>
    </lineage>
</organism>
<dbReference type="AlphaFoldDB" id="A0A0C2NMB7"/>
<name>A0A0C2NMB7_THEKT</name>
<dbReference type="Pfam" id="PF02207">
    <property type="entry name" value="zf-UBR"/>
    <property type="match status" value="1"/>
</dbReference>
<keyword evidence="2" id="KW-0863">Zinc-finger</keyword>
<comment type="caution">
    <text evidence="5">The sequence shown here is derived from an EMBL/GenBank/DDBJ whole genome shotgun (WGS) entry which is preliminary data.</text>
</comment>
<dbReference type="Gene3D" id="2.10.110.30">
    <property type="match status" value="1"/>
</dbReference>
<proteinExistence type="predicted"/>
<accession>A0A0C2NMB7</accession>
<keyword evidence="1" id="KW-0479">Metal-binding</keyword>
<keyword evidence="3" id="KW-0862">Zinc</keyword>
<evidence type="ECO:0000256" key="2">
    <source>
        <dbReference type="ARBA" id="ARBA00022771"/>
    </source>
</evidence>
<dbReference type="Proteomes" id="UP000031668">
    <property type="component" value="Unassembled WGS sequence"/>
</dbReference>
<evidence type="ECO:0000313" key="5">
    <source>
        <dbReference type="EMBL" id="KII75152.1"/>
    </source>
</evidence>
<evidence type="ECO:0000256" key="1">
    <source>
        <dbReference type="ARBA" id="ARBA00022723"/>
    </source>
</evidence>
<keyword evidence="6" id="KW-1185">Reference proteome</keyword>
<protein>
    <recommendedName>
        <fullName evidence="4">UBR-type domain-containing protein</fullName>
    </recommendedName>
</protein>
<evidence type="ECO:0000256" key="3">
    <source>
        <dbReference type="ARBA" id="ARBA00022833"/>
    </source>
</evidence>
<reference evidence="5 6" key="1">
    <citation type="journal article" date="2014" name="Genome Biol. Evol.">
        <title>The genome of the myxosporean Thelohanellus kitauei shows adaptations to nutrient acquisition within its fish host.</title>
        <authorList>
            <person name="Yang Y."/>
            <person name="Xiong J."/>
            <person name="Zhou Z."/>
            <person name="Huo F."/>
            <person name="Miao W."/>
            <person name="Ran C."/>
            <person name="Liu Y."/>
            <person name="Zhang J."/>
            <person name="Feng J."/>
            <person name="Wang M."/>
            <person name="Wang M."/>
            <person name="Wang L."/>
            <person name="Yao B."/>
        </authorList>
    </citation>
    <scope>NUCLEOTIDE SEQUENCE [LARGE SCALE GENOMIC DNA]</scope>
    <source>
        <strain evidence="5">Wuqing</strain>
    </source>
</reference>
<dbReference type="OrthoDB" id="15304at2759"/>